<dbReference type="VEuPathDB" id="FungiDB:EMCG_06111"/>
<dbReference type="Gene3D" id="1.25.40.20">
    <property type="entry name" value="Ankyrin repeat-containing domain"/>
    <property type="match status" value="2"/>
</dbReference>
<comment type="caution">
    <text evidence="5">The sequence shown here is derived from an EMBL/GenBank/DDBJ whole genome shotgun (WGS) entry which is preliminary data.</text>
</comment>
<sequence length="378" mass="41552">MQFIDLPIEIHFCITAYLEVKDISSLIRTSQCLKDMLDPELQLRATTHVIDGTGSVLHWAAKHDRVKLARTLLDKGIPISRRDVNGETALHHAAYYGSANVAKLLIDRGVDISSLGHFKEAALSVAAKRHQVAVLQLLIDAGADVSARNEVDSRGRTPLLTAIDAYNFRRAKANMADDTIRALLRGGADPMGTDRNLVSPLVLALDRNSFNAVCLLLGAGAYFPPDKDLTDILKRVMEWSNKPIVKILVTIGTDRNQMFTCAARYAQPYIVRYLIHAYPKSEMGDEIKNRALEAAVRRNNVQIAKALISAGARAATVITEGNKSMTLMRLAMKNRSAEMVKLLLDSGADRELRVCHSRKTRGSGNSEEDSTRHCVGAA</sequence>
<dbReference type="Pfam" id="PF13637">
    <property type="entry name" value="Ank_4"/>
    <property type="match status" value="1"/>
</dbReference>
<dbReference type="EMBL" id="PDND01000008">
    <property type="protein sequence ID" value="PGH36424.1"/>
    <property type="molecule type" value="Genomic_DNA"/>
</dbReference>
<gene>
    <name evidence="5" type="ORF">GX50_00760</name>
</gene>
<dbReference type="STRING" id="73230.A0A2B7ZIW6"/>
<dbReference type="Proteomes" id="UP000226031">
    <property type="component" value="Unassembled WGS sequence"/>
</dbReference>
<evidence type="ECO:0000313" key="5">
    <source>
        <dbReference type="EMBL" id="PGH36424.1"/>
    </source>
</evidence>
<keyword evidence="1" id="KW-0677">Repeat</keyword>
<dbReference type="InterPro" id="IPR002110">
    <property type="entry name" value="Ankyrin_rpt"/>
</dbReference>
<keyword evidence="6" id="KW-1185">Reference proteome</keyword>
<name>A0A2B7ZIW6_9EURO</name>
<dbReference type="SMART" id="SM00248">
    <property type="entry name" value="ANK"/>
    <property type="match status" value="8"/>
</dbReference>
<feature type="repeat" description="ANK" evidence="3">
    <location>
        <begin position="118"/>
        <end position="150"/>
    </location>
</feature>
<evidence type="ECO:0000256" key="4">
    <source>
        <dbReference type="SAM" id="MobiDB-lite"/>
    </source>
</evidence>
<evidence type="ECO:0000256" key="1">
    <source>
        <dbReference type="ARBA" id="ARBA00022737"/>
    </source>
</evidence>
<keyword evidence="2 3" id="KW-0040">ANK repeat</keyword>
<feature type="region of interest" description="Disordered" evidence="4">
    <location>
        <begin position="357"/>
        <end position="378"/>
    </location>
</feature>
<evidence type="ECO:0000256" key="3">
    <source>
        <dbReference type="PROSITE-ProRule" id="PRU00023"/>
    </source>
</evidence>
<dbReference type="SUPFAM" id="SSF48403">
    <property type="entry name" value="Ankyrin repeat"/>
    <property type="match status" value="1"/>
</dbReference>
<organism evidence="5 6">
    <name type="scientific">[Emmonsia] crescens</name>
    <dbReference type="NCBI Taxonomy" id="73230"/>
    <lineage>
        <taxon>Eukaryota</taxon>
        <taxon>Fungi</taxon>
        <taxon>Dikarya</taxon>
        <taxon>Ascomycota</taxon>
        <taxon>Pezizomycotina</taxon>
        <taxon>Eurotiomycetes</taxon>
        <taxon>Eurotiomycetidae</taxon>
        <taxon>Onygenales</taxon>
        <taxon>Ajellomycetaceae</taxon>
        <taxon>Emergomyces</taxon>
    </lineage>
</organism>
<dbReference type="PROSITE" id="PS50088">
    <property type="entry name" value="ANK_REPEAT"/>
    <property type="match status" value="3"/>
</dbReference>
<dbReference type="Pfam" id="PF12796">
    <property type="entry name" value="Ank_2"/>
    <property type="match status" value="2"/>
</dbReference>
<protein>
    <submittedName>
        <fullName evidence="5">Uncharacterized protein</fullName>
    </submittedName>
</protein>
<dbReference type="PROSITE" id="PS50297">
    <property type="entry name" value="ANK_REP_REGION"/>
    <property type="match status" value="2"/>
</dbReference>
<reference evidence="5 6" key="1">
    <citation type="submission" date="2017-10" db="EMBL/GenBank/DDBJ databases">
        <title>Comparative genomics in systemic dimorphic fungi from Ajellomycetaceae.</title>
        <authorList>
            <person name="Munoz J.F."/>
            <person name="Mcewen J.G."/>
            <person name="Clay O.K."/>
            <person name="Cuomo C.A."/>
        </authorList>
    </citation>
    <scope>NUCLEOTIDE SEQUENCE [LARGE SCALE GENOMIC DNA]</scope>
    <source>
        <strain evidence="5 6">UAMH4076</strain>
    </source>
</reference>
<accession>A0A2B7ZIW6</accession>
<dbReference type="PANTHER" id="PTHR24198">
    <property type="entry name" value="ANKYRIN REPEAT AND PROTEIN KINASE DOMAIN-CONTAINING PROTEIN"/>
    <property type="match status" value="1"/>
</dbReference>
<dbReference type="InterPro" id="IPR036770">
    <property type="entry name" value="Ankyrin_rpt-contain_sf"/>
</dbReference>
<feature type="repeat" description="ANK" evidence="3">
    <location>
        <begin position="85"/>
        <end position="117"/>
    </location>
</feature>
<evidence type="ECO:0000256" key="2">
    <source>
        <dbReference type="ARBA" id="ARBA00023043"/>
    </source>
</evidence>
<dbReference type="AlphaFoldDB" id="A0A2B7ZIW6"/>
<dbReference type="PANTHER" id="PTHR24198:SF165">
    <property type="entry name" value="ANKYRIN REPEAT-CONTAINING PROTEIN-RELATED"/>
    <property type="match status" value="1"/>
</dbReference>
<proteinExistence type="predicted"/>
<feature type="repeat" description="ANK" evidence="3">
    <location>
        <begin position="52"/>
        <end position="84"/>
    </location>
</feature>
<dbReference type="PRINTS" id="PR01415">
    <property type="entry name" value="ANKYRIN"/>
</dbReference>
<evidence type="ECO:0000313" key="6">
    <source>
        <dbReference type="Proteomes" id="UP000226031"/>
    </source>
</evidence>